<dbReference type="EMBL" id="OZ035827">
    <property type="protein sequence ID" value="CAL1605588.1"/>
    <property type="molecule type" value="Genomic_DNA"/>
</dbReference>
<protein>
    <submittedName>
        <fullName evidence="1">Uncharacterized protein</fullName>
    </submittedName>
</protein>
<organism evidence="1 2">
    <name type="scientific">Knipowitschia caucasica</name>
    <name type="common">Caucasian dwarf goby</name>
    <name type="synonym">Pomatoschistus caucasicus</name>
    <dbReference type="NCBI Taxonomy" id="637954"/>
    <lineage>
        <taxon>Eukaryota</taxon>
        <taxon>Metazoa</taxon>
        <taxon>Chordata</taxon>
        <taxon>Craniata</taxon>
        <taxon>Vertebrata</taxon>
        <taxon>Euteleostomi</taxon>
        <taxon>Actinopterygii</taxon>
        <taxon>Neopterygii</taxon>
        <taxon>Teleostei</taxon>
        <taxon>Neoteleostei</taxon>
        <taxon>Acanthomorphata</taxon>
        <taxon>Gobiaria</taxon>
        <taxon>Gobiiformes</taxon>
        <taxon>Gobioidei</taxon>
        <taxon>Gobiidae</taxon>
        <taxon>Gobiinae</taxon>
        <taxon>Knipowitschia</taxon>
    </lineage>
</organism>
<evidence type="ECO:0000313" key="1">
    <source>
        <dbReference type="EMBL" id="CAL1605588.1"/>
    </source>
</evidence>
<keyword evidence="2" id="KW-1185">Reference proteome</keyword>
<name>A0AAV2LX10_KNICA</name>
<evidence type="ECO:0000313" key="2">
    <source>
        <dbReference type="Proteomes" id="UP001497482"/>
    </source>
</evidence>
<dbReference type="AlphaFoldDB" id="A0AAV2LX10"/>
<sequence>MLKHNFPSDCPIRLKKTL</sequence>
<proteinExistence type="predicted"/>
<reference evidence="1 2" key="1">
    <citation type="submission" date="2024-04" db="EMBL/GenBank/DDBJ databases">
        <authorList>
            <person name="Waldvogel A.-M."/>
            <person name="Schoenle A."/>
        </authorList>
    </citation>
    <scope>NUCLEOTIDE SEQUENCE [LARGE SCALE GENOMIC DNA]</scope>
</reference>
<gene>
    <name evidence="1" type="ORF">KC01_LOCUS32943</name>
</gene>
<dbReference type="Proteomes" id="UP001497482">
    <property type="component" value="Chromosome 5"/>
</dbReference>
<accession>A0AAV2LX10</accession>